<dbReference type="Proteomes" id="UP001159428">
    <property type="component" value="Unassembled WGS sequence"/>
</dbReference>
<keyword evidence="9" id="KW-1185">Reference proteome</keyword>
<dbReference type="InterPro" id="IPR009003">
    <property type="entry name" value="Peptidase_S1_PA"/>
</dbReference>
<keyword evidence="6" id="KW-0732">Signal</keyword>
<feature type="chain" id="PRO_5043796152" description="Peptidase S1 domain-containing protein" evidence="6">
    <location>
        <begin position="26"/>
        <end position="408"/>
    </location>
</feature>
<evidence type="ECO:0000256" key="1">
    <source>
        <dbReference type="ARBA" id="ARBA00022670"/>
    </source>
</evidence>
<dbReference type="PANTHER" id="PTHR24252:SF7">
    <property type="entry name" value="HYALIN"/>
    <property type="match status" value="1"/>
</dbReference>
<name>A0AAU9WH57_9CNID</name>
<dbReference type="SUPFAM" id="SSF50494">
    <property type="entry name" value="Trypsin-like serine proteases"/>
    <property type="match status" value="1"/>
</dbReference>
<evidence type="ECO:0000256" key="5">
    <source>
        <dbReference type="RuleBase" id="RU363034"/>
    </source>
</evidence>
<dbReference type="PROSITE" id="PS50240">
    <property type="entry name" value="TRYPSIN_DOM"/>
    <property type="match status" value="1"/>
</dbReference>
<evidence type="ECO:0000259" key="7">
    <source>
        <dbReference type="PROSITE" id="PS50240"/>
    </source>
</evidence>
<keyword evidence="1 5" id="KW-0645">Protease</keyword>
<proteinExistence type="predicted"/>
<dbReference type="EMBL" id="CALNXJ010000012">
    <property type="protein sequence ID" value="CAH3110208.1"/>
    <property type="molecule type" value="Genomic_DNA"/>
</dbReference>
<keyword evidence="3 5" id="KW-0720">Serine protease</keyword>
<gene>
    <name evidence="8" type="ORF">PMEA_00004258</name>
</gene>
<dbReference type="InterPro" id="IPR043504">
    <property type="entry name" value="Peptidase_S1_PA_chymotrypsin"/>
</dbReference>
<evidence type="ECO:0000256" key="3">
    <source>
        <dbReference type="ARBA" id="ARBA00022825"/>
    </source>
</evidence>
<dbReference type="PROSITE" id="PS00135">
    <property type="entry name" value="TRYPSIN_SER"/>
    <property type="match status" value="1"/>
</dbReference>
<dbReference type="InterPro" id="IPR001314">
    <property type="entry name" value="Peptidase_S1A"/>
</dbReference>
<keyword evidence="2 5" id="KW-0378">Hydrolase</keyword>
<dbReference type="InterPro" id="IPR001254">
    <property type="entry name" value="Trypsin_dom"/>
</dbReference>
<dbReference type="InterPro" id="IPR018114">
    <property type="entry name" value="TRYPSIN_HIS"/>
</dbReference>
<evidence type="ECO:0000313" key="9">
    <source>
        <dbReference type="Proteomes" id="UP001159428"/>
    </source>
</evidence>
<accession>A0AAU9WH57</accession>
<dbReference type="PROSITE" id="PS00134">
    <property type="entry name" value="TRYPSIN_HIS"/>
    <property type="match status" value="1"/>
</dbReference>
<comment type="caution">
    <text evidence="8">The sequence shown here is derived from an EMBL/GenBank/DDBJ whole genome shotgun (WGS) entry which is preliminary data.</text>
</comment>
<dbReference type="CDD" id="cd00190">
    <property type="entry name" value="Tryp_SPc"/>
    <property type="match status" value="1"/>
</dbReference>
<protein>
    <recommendedName>
        <fullName evidence="7">Peptidase S1 domain-containing protein</fullName>
    </recommendedName>
</protein>
<keyword evidence="4" id="KW-1015">Disulfide bond</keyword>
<sequence length="408" mass="45973">MFLAYLLIRVLFVYAVTQFLSSANARNPNRCDSSLQQSNNKVIVSWFINIRAFTPDPYTDICFGKASKGNPFSILCWNKAANSFTFSNHSDTLSSCDWCKTFVTNPQALEQPDGSVRMSVEVALEGNFGQLVYWYIVWDGEHNRLINEMLFCIYRVESFNCGKKPPLPRIVRGTNTIPGEWPWHVSLKKQGHVCGGSVISPRWIVTAAHCFDGEDPKDVSIVAGKYHLSRTDGFEQELRIKRLFKHPRYNVTCKLNYDVALVELNGTLKFNNRVGSVCLPDAEFDPGTFCFITGWGTTSKNSVKGEAKILKQAKVPLVSRHICKESYKDHHYLGFCVTKRMRCAGYAKGGVDACQGDSGGPLVCRRHRKWHLMGVISWGAGCGRPGRYGVYGDVLKLKRWVQQVIQDS</sequence>
<dbReference type="SMART" id="SM00020">
    <property type="entry name" value="Tryp_SPc"/>
    <property type="match status" value="1"/>
</dbReference>
<dbReference type="Pfam" id="PF00089">
    <property type="entry name" value="Trypsin"/>
    <property type="match status" value="1"/>
</dbReference>
<dbReference type="AlphaFoldDB" id="A0AAU9WH57"/>
<feature type="signal peptide" evidence="6">
    <location>
        <begin position="1"/>
        <end position="25"/>
    </location>
</feature>
<dbReference type="PRINTS" id="PR00722">
    <property type="entry name" value="CHYMOTRYPSIN"/>
</dbReference>
<dbReference type="GO" id="GO:0004252">
    <property type="term" value="F:serine-type endopeptidase activity"/>
    <property type="evidence" value="ECO:0007669"/>
    <property type="project" value="InterPro"/>
</dbReference>
<dbReference type="FunFam" id="2.40.10.10:FF:000003">
    <property type="entry name" value="Transmembrane serine protease 3"/>
    <property type="match status" value="1"/>
</dbReference>
<reference evidence="8 9" key="1">
    <citation type="submission" date="2022-05" db="EMBL/GenBank/DDBJ databases">
        <authorList>
            <consortium name="Genoscope - CEA"/>
            <person name="William W."/>
        </authorList>
    </citation>
    <scope>NUCLEOTIDE SEQUENCE [LARGE SCALE GENOMIC DNA]</scope>
</reference>
<feature type="domain" description="Peptidase S1" evidence="7">
    <location>
        <begin position="170"/>
        <end position="406"/>
    </location>
</feature>
<evidence type="ECO:0000256" key="2">
    <source>
        <dbReference type="ARBA" id="ARBA00022801"/>
    </source>
</evidence>
<dbReference type="GO" id="GO:0006508">
    <property type="term" value="P:proteolysis"/>
    <property type="evidence" value="ECO:0007669"/>
    <property type="project" value="UniProtKB-KW"/>
</dbReference>
<dbReference type="PANTHER" id="PTHR24252">
    <property type="entry name" value="ACROSIN-RELATED"/>
    <property type="match status" value="1"/>
</dbReference>
<evidence type="ECO:0000256" key="6">
    <source>
        <dbReference type="SAM" id="SignalP"/>
    </source>
</evidence>
<organism evidence="8 9">
    <name type="scientific">Pocillopora meandrina</name>
    <dbReference type="NCBI Taxonomy" id="46732"/>
    <lineage>
        <taxon>Eukaryota</taxon>
        <taxon>Metazoa</taxon>
        <taxon>Cnidaria</taxon>
        <taxon>Anthozoa</taxon>
        <taxon>Hexacorallia</taxon>
        <taxon>Scleractinia</taxon>
        <taxon>Astrocoeniina</taxon>
        <taxon>Pocilloporidae</taxon>
        <taxon>Pocillopora</taxon>
    </lineage>
</organism>
<dbReference type="Gene3D" id="2.40.10.10">
    <property type="entry name" value="Trypsin-like serine proteases"/>
    <property type="match status" value="1"/>
</dbReference>
<dbReference type="InterPro" id="IPR033116">
    <property type="entry name" value="TRYPSIN_SER"/>
</dbReference>
<evidence type="ECO:0000256" key="4">
    <source>
        <dbReference type="ARBA" id="ARBA00023157"/>
    </source>
</evidence>
<evidence type="ECO:0000313" key="8">
    <source>
        <dbReference type="EMBL" id="CAH3110208.1"/>
    </source>
</evidence>